<dbReference type="Proteomes" id="UP000694846">
    <property type="component" value="Unplaced"/>
</dbReference>
<dbReference type="Pfam" id="PF14782">
    <property type="entry name" value="BBS2_GAE"/>
    <property type="match status" value="1"/>
</dbReference>
<gene>
    <name evidence="12" type="primary">LOC112683009</name>
</gene>
<evidence type="ECO:0000256" key="6">
    <source>
        <dbReference type="ARBA" id="ARBA00023273"/>
    </source>
</evidence>
<dbReference type="InterPro" id="IPR015943">
    <property type="entry name" value="WD40/YVTN_repeat-like_dom_sf"/>
</dbReference>
<evidence type="ECO:0000259" key="9">
    <source>
        <dbReference type="Pfam" id="PF14783"/>
    </source>
</evidence>
<dbReference type="PANTHER" id="PTHR32465">
    <property type="entry name" value="BARDET-BIEDL SYNDROME 2 PROTEIN"/>
    <property type="match status" value="1"/>
</dbReference>
<keyword evidence="3" id="KW-0963">Cytoplasm</keyword>
<dbReference type="Pfam" id="PF23350">
    <property type="entry name" value="BBS2_pf"/>
    <property type="match status" value="1"/>
</dbReference>
<dbReference type="Gene3D" id="2.130.10.10">
    <property type="entry name" value="YVTN repeat-like/Quinoprotein amine dehydrogenase"/>
    <property type="match status" value="1"/>
</dbReference>
<dbReference type="GO" id="GO:0043005">
    <property type="term" value="C:neuron projection"/>
    <property type="evidence" value="ECO:0007669"/>
    <property type="project" value="TreeGrafter"/>
</dbReference>
<dbReference type="AlphaFoldDB" id="A0A8B8FFU1"/>
<evidence type="ECO:0000256" key="1">
    <source>
        <dbReference type="ARBA" id="ARBA00004138"/>
    </source>
</evidence>
<protein>
    <submittedName>
        <fullName evidence="12">Bardet-Biedl syndrome 2 protein homolog isoform X3</fullName>
    </submittedName>
</protein>
<keyword evidence="6" id="KW-0966">Cell projection</keyword>
<dbReference type="GeneID" id="112683009"/>
<dbReference type="SUPFAM" id="SSF50998">
    <property type="entry name" value="Quinoprotein alcohol dehydrogenase-like"/>
    <property type="match status" value="1"/>
</dbReference>
<accession>A0A8B8FFU1</accession>
<proteinExistence type="predicted"/>
<dbReference type="InterPro" id="IPR029430">
    <property type="entry name" value="BBS2_N"/>
</dbReference>
<organism evidence="11 12">
    <name type="scientific">Sipha flava</name>
    <name type="common">yellow sugarcane aphid</name>
    <dbReference type="NCBI Taxonomy" id="143950"/>
    <lineage>
        <taxon>Eukaryota</taxon>
        <taxon>Metazoa</taxon>
        <taxon>Ecdysozoa</taxon>
        <taxon>Arthropoda</taxon>
        <taxon>Hexapoda</taxon>
        <taxon>Insecta</taxon>
        <taxon>Pterygota</taxon>
        <taxon>Neoptera</taxon>
        <taxon>Paraneoptera</taxon>
        <taxon>Hemiptera</taxon>
        <taxon>Sternorrhyncha</taxon>
        <taxon>Aphidomorpha</taxon>
        <taxon>Aphidoidea</taxon>
        <taxon>Aphididae</taxon>
        <taxon>Sipha</taxon>
    </lineage>
</organism>
<dbReference type="GO" id="GO:1905515">
    <property type="term" value="P:non-motile cilium assembly"/>
    <property type="evidence" value="ECO:0007669"/>
    <property type="project" value="InterPro"/>
</dbReference>
<evidence type="ECO:0000259" key="7">
    <source>
        <dbReference type="Pfam" id="PF14781"/>
    </source>
</evidence>
<dbReference type="OrthoDB" id="2120021at2759"/>
<dbReference type="PANTHER" id="PTHR32465:SF0">
    <property type="entry name" value="BARDET-BIEDL SYNDROME 2 PROTEIN"/>
    <property type="match status" value="1"/>
</dbReference>
<dbReference type="GO" id="GO:0016020">
    <property type="term" value="C:membrane"/>
    <property type="evidence" value="ECO:0007669"/>
    <property type="project" value="TreeGrafter"/>
</dbReference>
<evidence type="ECO:0000313" key="12">
    <source>
        <dbReference type="RefSeq" id="XP_025409623.1"/>
    </source>
</evidence>
<evidence type="ECO:0000313" key="11">
    <source>
        <dbReference type="Proteomes" id="UP000694846"/>
    </source>
</evidence>
<evidence type="ECO:0000259" key="10">
    <source>
        <dbReference type="Pfam" id="PF23350"/>
    </source>
</evidence>
<sequence>MAVPLFSLQLRHSIIPRLVTIGKYDGSHYCVTAATSENKILIHSPHKPEKDISYLNINQKITALLAGKAIPNDEKDILVVGTVGSVLAYNVDLNSDLFYKEIPDGVAAISIGKLSSMKDPAIIIGGNCSIQAFDYKGNEILWTVTGDNVRSIIVMDVDLDGSNEILVGSDDYEIREFKDDIIVNEISETSSICSLIHFSPGRFAYALDNGTVGVYDKFRRVWRVKSKSSVNFLEKYDLDGDGKEELITGWSNGKVDARNSITGEVIFRDVLSTSIAGIVVGDYRRAGKCQMIVISTTGEVRGYDNTSLKVESGVQTNVVHDLLQKRQILMAELNNYTKASHEGHGIPGDTRLITEVSVSEETIDPCVLLKLSTNNSMILKAVTIFAEGIFEDETQVIHPKRDNVSSELNISLIPPKDILLDIHIRAFVGSSVDIDQFHVFELTRQLPKFSMYLLVNYPENEDVLQSYVKFRLVERVQRLDLWLSQNFIVPQTTPVKSDGQHFWKIAIKSLRDSSLTCITFEKEMMSIFSENINLTADIIQSLASYLNLDQIDVCYGEVFSRISQSPR</sequence>
<dbReference type="GO" id="GO:0036064">
    <property type="term" value="C:ciliary basal body"/>
    <property type="evidence" value="ECO:0007669"/>
    <property type="project" value="TreeGrafter"/>
</dbReference>
<dbReference type="RefSeq" id="XP_025409623.1">
    <property type="nucleotide sequence ID" value="XM_025553838.1"/>
</dbReference>
<evidence type="ECO:0000256" key="4">
    <source>
        <dbReference type="ARBA" id="ARBA00023069"/>
    </source>
</evidence>
<dbReference type="InterPro" id="IPR029429">
    <property type="entry name" value="BBS2_Mid"/>
</dbReference>
<feature type="domain" description="Ciliary BBSome complex subunit 2 N-terminal" evidence="7">
    <location>
        <begin position="20"/>
        <end position="112"/>
    </location>
</feature>
<keyword evidence="11" id="KW-1185">Reference proteome</keyword>
<dbReference type="InterPro" id="IPR011047">
    <property type="entry name" value="Quinoprotein_ADH-like_sf"/>
</dbReference>
<dbReference type="InterPro" id="IPR016616">
    <property type="entry name" value="Bardet-Biedl_syndrome_2_prot"/>
</dbReference>
<comment type="subcellular location">
    <subcellularLocation>
        <location evidence="1">Cell projection</location>
        <location evidence="1">Cilium</location>
    </subcellularLocation>
    <subcellularLocation>
        <location evidence="2">Cytoplasm</location>
        <location evidence="2">Cytoskeleton</location>
    </subcellularLocation>
</comment>
<dbReference type="InterPro" id="IPR029333">
    <property type="entry name" value="BBS2_GAE_dom"/>
</dbReference>
<evidence type="ECO:0000256" key="5">
    <source>
        <dbReference type="ARBA" id="ARBA00023212"/>
    </source>
</evidence>
<dbReference type="GO" id="GO:0031514">
    <property type="term" value="C:motile cilium"/>
    <property type="evidence" value="ECO:0007669"/>
    <property type="project" value="TreeGrafter"/>
</dbReference>
<dbReference type="InterPro" id="IPR055379">
    <property type="entry name" value="BBS2_pf_dom"/>
</dbReference>
<dbReference type="GO" id="GO:0034464">
    <property type="term" value="C:BBSome"/>
    <property type="evidence" value="ECO:0007669"/>
    <property type="project" value="InterPro"/>
</dbReference>
<reference evidence="12" key="1">
    <citation type="submission" date="2025-08" db="UniProtKB">
        <authorList>
            <consortium name="RefSeq"/>
        </authorList>
    </citation>
    <scope>IDENTIFICATION</scope>
    <source>
        <tissue evidence="12">Whole body</tissue>
    </source>
</reference>
<name>A0A8B8FFU1_9HEMI</name>
<feature type="domain" description="BBS2 platform" evidence="10">
    <location>
        <begin position="465"/>
        <end position="546"/>
    </location>
</feature>
<dbReference type="Pfam" id="PF14783">
    <property type="entry name" value="BBS2_Mid"/>
    <property type="match status" value="1"/>
</dbReference>
<evidence type="ECO:0000259" key="8">
    <source>
        <dbReference type="Pfam" id="PF14782"/>
    </source>
</evidence>
<evidence type="ECO:0000256" key="2">
    <source>
        <dbReference type="ARBA" id="ARBA00004245"/>
    </source>
</evidence>
<keyword evidence="4" id="KW-0969">Cilium</keyword>
<feature type="domain" description="Ciliary BBSome complex subunit 2 middle region" evidence="9">
    <location>
        <begin position="151"/>
        <end position="258"/>
    </location>
</feature>
<keyword evidence="5" id="KW-0206">Cytoskeleton</keyword>
<feature type="domain" description="BBS2 GAE" evidence="8">
    <location>
        <begin position="365"/>
        <end position="449"/>
    </location>
</feature>
<dbReference type="Pfam" id="PF14781">
    <property type="entry name" value="BBS2_N"/>
    <property type="match status" value="1"/>
</dbReference>
<evidence type="ECO:0000256" key="3">
    <source>
        <dbReference type="ARBA" id="ARBA00022490"/>
    </source>
</evidence>